<feature type="binding site" evidence="10">
    <location>
        <position position="201"/>
    </location>
    <ligand>
        <name>Mn(2+)</name>
        <dbReference type="ChEBI" id="CHEBI:29035"/>
    </ligand>
</feature>
<keyword evidence="12" id="KW-1185">Reference proteome</keyword>
<evidence type="ECO:0000256" key="5">
    <source>
        <dbReference type="ARBA" id="ARBA00022741"/>
    </source>
</evidence>
<keyword evidence="10" id="KW-0963">Cytoplasm</keyword>
<dbReference type="Proteomes" id="UP001310022">
    <property type="component" value="Unassembled WGS sequence"/>
</dbReference>
<dbReference type="NCBIfam" id="TIGR00224">
    <property type="entry name" value="pckA"/>
    <property type="match status" value="1"/>
</dbReference>
<dbReference type="PIRSF" id="PIRSF006294">
    <property type="entry name" value="PEP_crbxkin"/>
    <property type="match status" value="1"/>
</dbReference>
<evidence type="ECO:0000256" key="4">
    <source>
        <dbReference type="ARBA" id="ARBA00022432"/>
    </source>
</evidence>
<proteinExistence type="inferred from homology"/>
<feature type="binding site" evidence="10">
    <location>
        <position position="323"/>
    </location>
    <ligand>
        <name>ATP</name>
        <dbReference type="ChEBI" id="CHEBI:30616"/>
    </ligand>
</feature>
<comment type="cofactor">
    <cofactor evidence="10">
        <name>Mn(2+)</name>
        <dbReference type="ChEBI" id="CHEBI:29035"/>
    </cofactor>
    <text evidence="10">Binds 1 Mn(2+) ion per subunit.</text>
</comment>
<gene>
    <name evidence="11" type="primary">pckA1</name>
    <name evidence="10" type="synonym">pckA</name>
    <name evidence="11" type="ORF">PEDI_10310</name>
</gene>
<dbReference type="InterPro" id="IPR013035">
    <property type="entry name" value="PEP_carboxykinase_C"/>
</dbReference>
<feature type="binding site" evidence="10">
    <location>
        <position position="444"/>
    </location>
    <ligand>
        <name>ATP</name>
        <dbReference type="ChEBI" id="CHEBI:30616"/>
    </ligand>
</feature>
<dbReference type="RefSeq" id="WP_338236223.1">
    <property type="nucleotide sequence ID" value="NZ_BQKE01000001.1"/>
</dbReference>
<comment type="caution">
    <text evidence="11">The sequence shown here is derived from an EMBL/GenBank/DDBJ whole genome shotgun (WGS) entry which is preliminary data.</text>
</comment>
<dbReference type="SUPFAM" id="SSF53795">
    <property type="entry name" value="PEP carboxykinase-like"/>
    <property type="match status" value="1"/>
</dbReference>
<feature type="binding site" evidence="10">
    <location>
        <position position="195"/>
    </location>
    <ligand>
        <name>substrate</name>
    </ligand>
</feature>
<evidence type="ECO:0000313" key="11">
    <source>
        <dbReference type="EMBL" id="GJM60479.1"/>
    </source>
</evidence>
<feature type="binding site" evidence="10">
    <location>
        <position position="221"/>
    </location>
    <ligand>
        <name>ATP</name>
        <dbReference type="ChEBI" id="CHEBI:30616"/>
    </ligand>
</feature>
<feature type="binding site" evidence="10">
    <location>
        <position position="201"/>
    </location>
    <ligand>
        <name>substrate</name>
    </ligand>
</feature>
<evidence type="ECO:0000256" key="2">
    <source>
        <dbReference type="ARBA" id="ARBA00006052"/>
    </source>
</evidence>
<dbReference type="NCBIfam" id="NF006821">
    <property type="entry name" value="PRK09344.1-3"/>
    <property type="match status" value="1"/>
</dbReference>
<feature type="binding site" evidence="10">
    <location>
        <position position="201"/>
    </location>
    <ligand>
        <name>ATP</name>
        <dbReference type="ChEBI" id="CHEBI:30616"/>
    </ligand>
</feature>
<feature type="binding site" evidence="10">
    <location>
        <position position="59"/>
    </location>
    <ligand>
        <name>substrate</name>
    </ligand>
</feature>
<dbReference type="EC" id="4.1.1.49" evidence="3 10"/>
<feature type="binding site" evidence="10">
    <location>
        <begin position="237"/>
        <end position="245"/>
    </location>
    <ligand>
        <name>ATP</name>
        <dbReference type="ChEBI" id="CHEBI:30616"/>
    </ligand>
</feature>
<keyword evidence="10" id="KW-0464">Manganese</keyword>
<dbReference type="GO" id="GO:0005524">
    <property type="term" value="F:ATP binding"/>
    <property type="evidence" value="ECO:0007669"/>
    <property type="project" value="UniProtKB-UniRule"/>
</dbReference>
<sequence length="529" mass="59505">MQEFGIKSRNGFDAYDFKPTVVKWNLGPAECTEEILSRGEGVLTDRGSVMVDTGKFTGRSPKDKYTVEDPNTKDSVWWGKINQPISQEKFDYLKKVLIESFEGETLYVRDMYAGADPNYRLNVRSYNTLAWQHMFNYNMFIRPSEEELENFEANWTIICNPNFEAENYQELGMNGKNFAIVNMTTRELIIGGTAYAGEMKKGIFSVLNYVLPHDHDVLSMHCSANEGKDGDVAIFFGLSGTGKTTLSADPNRALIGDDEHGWTENTVFNFEGGCYAKSVDLSEEKEPDIWRAIRFGAIEENTRFFDRSRKIDYENTEVTENIRVSYPLHFIDNAKAPSIGAIPKNIFFLTFDAFGVIPPISRLSKGQAMFHFISGYTSKVAGTEMGITEPTPTFSACFGAAFLPLHPAKYAELLGKKMDEQEVNVWMINTGLNGSGSRMKLRETRAMITAALEGKLDNVRFEQHEEFGFEFPTACEGVAPEVLNPRATWTDAIKYQEECNKLVDLFNKNFEKYTAGCSAEILAGAPKKG</sequence>
<dbReference type="GO" id="GO:0046872">
    <property type="term" value="F:metal ion binding"/>
    <property type="evidence" value="ECO:0007669"/>
    <property type="project" value="UniProtKB-KW"/>
</dbReference>
<dbReference type="SUPFAM" id="SSF68923">
    <property type="entry name" value="PEP carboxykinase N-terminal domain"/>
    <property type="match status" value="1"/>
</dbReference>
<accession>A0AAN4VUR1</accession>
<dbReference type="PANTHER" id="PTHR30031">
    <property type="entry name" value="PHOSPHOENOLPYRUVATE CARBOXYKINASE ATP"/>
    <property type="match status" value="1"/>
</dbReference>
<comment type="subcellular location">
    <subcellularLocation>
        <location evidence="10">Cytoplasm</location>
    </subcellularLocation>
</comment>
<evidence type="ECO:0000256" key="10">
    <source>
        <dbReference type="HAMAP-Rule" id="MF_00453"/>
    </source>
</evidence>
<evidence type="ECO:0000256" key="3">
    <source>
        <dbReference type="ARBA" id="ARBA00012363"/>
    </source>
</evidence>
<evidence type="ECO:0000256" key="7">
    <source>
        <dbReference type="ARBA" id="ARBA00022840"/>
    </source>
</evidence>
<evidence type="ECO:0000313" key="12">
    <source>
        <dbReference type="Proteomes" id="UP001310022"/>
    </source>
</evidence>
<protein>
    <recommendedName>
        <fullName evidence="3 10">Phosphoenolpyruvate carboxykinase (ATP)</fullName>
        <shortName evidence="10">PCK</shortName>
        <shortName evidence="10">PEP carboxykinase</shortName>
        <shortName evidence="10">PEPCK</shortName>
        <ecNumber evidence="3 10">4.1.1.49</ecNumber>
    </recommendedName>
</protein>
<dbReference type="EMBL" id="BQKE01000001">
    <property type="protein sequence ID" value="GJM60479.1"/>
    <property type="molecule type" value="Genomic_DNA"/>
</dbReference>
<keyword evidence="5 10" id="KW-0547">Nucleotide-binding</keyword>
<dbReference type="PANTHER" id="PTHR30031:SF0">
    <property type="entry name" value="PHOSPHOENOLPYRUVATE CARBOXYKINASE (ATP)"/>
    <property type="match status" value="1"/>
</dbReference>
<reference evidence="11 12" key="1">
    <citation type="submission" date="2021-12" db="EMBL/GenBank/DDBJ databases">
        <title>Genome sequencing of bacteria with rrn-lacking chromosome and rrn-plasmid.</title>
        <authorList>
            <person name="Anda M."/>
            <person name="Iwasaki W."/>
        </authorList>
    </citation>
    <scope>NUCLEOTIDE SEQUENCE [LARGE SCALE GENOMIC DNA]</scope>
    <source>
        <strain evidence="11 12">NBRC 15940</strain>
    </source>
</reference>
<dbReference type="AlphaFoldDB" id="A0AAN4VUR1"/>
<keyword evidence="8 10" id="KW-0456">Lyase</keyword>
<dbReference type="InterPro" id="IPR008210">
    <property type="entry name" value="PEP_carboxykinase_N"/>
</dbReference>
<dbReference type="HAMAP" id="MF_00453">
    <property type="entry name" value="PEPCK_ATP"/>
    <property type="match status" value="1"/>
</dbReference>
<dbReference type="Pfam" id="PF01293">
    <property type="entry name" value="PEPCK_ATP"/>
    <property type="match status" value="1"/>
</dbReference>
<comment type="function">
    <text evidence="10">Involved in the gluconeogenesis. Catalyzes the conversion of oxaloacetate (OAA) to phosphoenolpyruvate (PEP) through direct phosphoryl transfer between the nucleoside triphosphate and OAA.</text>
</comment>
<dbReference type="InterPro" id="IPR001272">
    <property type="entry name" value="PEP_carboxykinase_ATP"/>
</dbReference>
<comment type="caution">
    <text evidence="10">Lacks conserved residue(s) required for the propagation of feature annotation.</text>
</comment>
<feature type="binding site" evidence="10">
    <location>
        <position position="323"/>
    </location>
    <ligand>
        <name>substrate</name>
    </ligand>
</feature>
<dbReference type="Gene3D" id="3.90.228.20">
    <property type="match status" value="1"/>
</dbReference>
<keyword evidence="6 10" id="KW-0210">Decarboxylase</keyword>
<organism evidence="11 12">
    <name type="scientific">Persicobacter diffluens</name>
    <dbReference type="NCBI Taxonomy" id="981"/>
    <lineage>
        <taxon>Bacteria</taxon>
        <taxon>Pseudomonadati</taxon>
        <taxon>Bacteroidota</taxon>
        <taxon>Cytophagia</taxon>
        <taxon>Cytophagales</taxon>
        <taxon>Persicobacteraceae</taxon>
        <taxon>Persicobacter</taxon>
    </lineage>
</organism>
<feature type="binding site" evidence="10">
    <location>
        <position position="221"/>
    </location>
    <ligand>
        <name>Mn(2+)</name>
        <dbReference type="ChEBI" id="CHEBI:29035"/>
    </ligand>
</feature>
<dbReference type="Gene3D" id="3.40.449.10">
    <property type="entry name" value="Phosphoenolpyruvate Carboxykinase, domain 1"/>
    <property type="match status" value="1"/>
</dbReference>
<evidence type="ECO:0000256" key="1">
    <source>
        <dbReference type="ARBA" id="ARBA00004742"/>
    </source>
</evidence>
<keyword evidence="4 10" id="KW-0312">Gluconeogenesis</keyword>
<feature type="binding site" evidence="10">
    <location>
        <position position="286"/>
    </location>
    <ligand>
        <name>ATP</name>
        <dbReference type="ChEBI" id="CHEBI:30616"/>
    </ligand>
</feature>
<name>A0AAN4VUR1_9BACT</name>
<dbReference type="GO" id="GO:0004612">
    <property type="term" value="F:phosphoenolpyruvate carboxykinase (ATP) activity"/>
    <property type="evidence" value="ECO:0007669"/>
    <property type="project" value="UniProtKB-UniRule"/>
</dbReference>
<dbReference type="Gene3D" id="2.170.8.10">
    <property type="entry name" value="Phosphoenolpyruvate Carboxykinase, domain 2"/>
    <property type="match status" value="1"/>
</dbReference>
<keyword evidence="10" id="KW-0479">Metal-binding</keyword>
<comment type="pathway">
    <text evidence="1 10">Carbohydrate biosynthesis; gluconeogenesis.</text>
</comment>
<keyword evidence="7 10" id="KW-0067">ATP-binding</keyword>
<dbReference type="GO" id="GO:0006094">
    <property type="term" value="P:gluconeogenesis"/>
    <property type="evidence" value="ECO:0007669"/>
    <property type="project" value="UniProtKB-UniRule"/>
</dbReference>
<comment type="similarity">
    <text evidence="2 10">Belongs to the phosphoenolpyruvate carboxykinase (ATP) family.</text>
</comment>
<evidence type="ECO:0000256" key="6">
    <source>
        <dbReference type="ARBA" id="ARBA00022793"/>
    </source>
</evidence>
<evidence type="ECO:0000256" key="8">
    <source>
        <dbReference type="ARBA" id="ARBA00023239"/>
    </source>
</evidence>
<comment type="catalytic activity">
    <reaction evidence="9 10">
        <text>oxaloacetate + ATP = phosphoenolpyruvate + ADP + CO2</text>
        <dbReference type="Rhea" id="RHEA:18617"/>
        <dbReference type="ChEBI" id="CHEBI:16452"/>
        <dbReference type="ChEBI" id="CHEBI:16526"/>
        <dbReference type="ChEBI" id="CHEBI:30616"/>
        <dbReference type="ChEBI" id="CHEBI:58702"/>
        <dbReference type="ChEBI" id="CHEBI:456216"/>
        <dbReference type="EC" id="4.1.1.49"/>
    </reaction>
</comment>
<dbReference type="NCBIfam" id="NF006820">
    <property type="entry name" value="PRK09344.1-2"/>
    <property type="match status" value="1"/>
</dbReference>
<feature type="binding site" evidence="10">
    <location>
        <position position="258"/>
    </location>
    <ligand>
        <name>Mn(2+)</name>
        <dbReference type="ChEBI" id="CHEBI:29035"/>
    </ligand>
</feature>
<dbReference type="CDD" id="cd00484">
    <property type="entry name" value="PEPCK_ATP"/>
    <property type="match status" value="1"/>
</dbReference>
<evidence type="ECO:0000256" key="9">
    <source>
        <dbReference type="ARBA" id="ARBA00047371"/>
    </source>
</evidence>
<dbReference type="GO" id="GO:0005829">
    <property type="term" value="C:cytosol"/>
    <property type="evidence" value="ECO:0007669"/>
    <property type="project" value="TreeGrafter"/>
</dbReference>